<organism evidence="3 4">
    <name type="scientific">Nicotiana sylvestris</name>
    <name type="common">Wood tobacco</name>
    <name type="synonym">South American tobacco</name>
    <dbReference type="NCBI Taxonomy" id="4096"/>
    <lineage>
        <taxon>Eukaryota</taxon>
        <taxon>Viridiplantae</taxon>
        <taxon>Streptophyta</taxon>
        <taxon>Embryophyta</taxon>
        <taxon>Tracheophyta</taxon>
        <taxon>Spermatophyta</taxon>
        <taxon>Magnoliopsida</taxon>
        <taxon>eudicotyledons</taxon>
        <taxon>Gunneridae</taxon>
        <taxon>Pentapetalae</taxon>
        <taxon>asterids</taxon>
        <taxon>lamiids</taxon>
        <taxon>Solanales</taxon>
        <taxon>Solanaceae</taxon>
        <taxon>Nicotianoideae</taxon>
        <taxon>Nicotianeae</taxon>
        <taxon>Nicotiana</taxon>
    </lineage>
</organism>
<dbReference type="InterPro" id="IPR010285">
    <property type="entry name" value="DNA_helicase_pif1-like_DEAD"/>
</dbReference>
<protein>
    <recommendedName>
        <fullName evidence="1">ATP-dependent DNA helicase</fullName>
        <ecNumber evidence="1">5.6.2.3</ecNumber>
    </recommendedName>
</protein>
<keyword evidence="3" id="KW-1185">Reference proteome</keyword>
<evidence type="ECO:0000256" key="1">
    <source>
        <dbReference type="RuleBase" id="RU363044"/>
    </source>
</evidence>
<evidence type="ECO:0000259" key="2">
    <source>
        <dbReference type="Pfam" id="PF05970"/>
    </source>
</evidence>
<name>A0A1U7XJZ6_NICSY</name>
<keyword evidence="1" id="KW-0067">ATP-binding</keyword>
<reference evidence="4" key="2">
    <citation type="submission" date="2025-08" db="UniProtKB">
        <authorList>
            <consortium name="RefSeq"/>
        </authorList>
    </citation>
    <scope>IDENTIFICATION</scope>
    <source>
        <tissue evidence="4">Leaf</tissue>
    </source>
</reference>
<dbReference type="PANTHER" id="PTHR10492:SF101">
    <property type="entry name" value="ATP-DEPENDENT DNA HELICASE"/>
    <property type="match status" value="1"/>
</dbReference>
<keyword evidence="1" id="KW-0378">Hydrolase</keyword>
<dbReference type="GO" id="GO:0043139">
    <property type="term" value="F:5'-3' DNA helicase activity"/>
    <property type="evidence" value="ECO:0007669"/>
    <property type="project" value="UniProtKB-EC"/>
</dbReference>
<dbReference type="Pfam" id="PF05970">
    <property type="entry name" value="PIF1"/>
    <property type="match status" value="1"/>
</dbReference>
<dbReference type="EC" id="5.6.2.3" evidence="1"/>
<dbReference type="InterPro" id="IPR027417">
    <property type="entry name" value="P-loop_NTPase"/>
</dbReference>
<keyword evidence="1" id="KW-0234">DNA repair</keyword>
<keyword evidence="1" id="KW-0547">Nucleotide-binding</keyword>
<dbReference type="eggNOG" id="KOG0987">
    <property type="taxonomic scope" value="Eukaryota"/>
</dbReference>
<keyword evidence="1" id="KW-0227">DNA damage</keyword>
<comment type="cofactor">
    <cofactor evidence="1">
        <name>Mg(2+)</name>
        <dbReference type="ChEBI" id="CHEBI:18420"/>
    </cofactor>
</comment>
<dbReference type="SUPFAM" id="SSF52540">
    <property type="entry name" value="P-loop containing nucleoside triphosphate hydrolases"/>
    <property type="match status" value="1"/>
</dbReference>
<gene>
    <name evidence="4" type="primary">LOC104237481</name>
</gene>
<feature type="domain" description="DNA helicase Pif1-like DEAD-box helicase" evidence="2">
    <location>
        <begin position="1"/>
        <end position="110"/>
    </location>
</feature>
<dbReference type="RefSeq" id="XP_009789936.1">
    <property type="nucleotide sequence ID" value="XM_009791634.1"/>
</dbReference>
<dbReference type="PANTHER" id="PTHR10492">
    <property type="match status" value="1"/>
</dbReference>
<dbReference type="AlphaFoldDB" id="A0A1U7XJZ6"/>
<keyword evidence="1" id="KW-0233">DNA recombination</keyword>
<reference evidence="3" key="1">
    <citation type="journal article" date="2013" name="Genome Biol.">
        <title>Reference genomes and transcriptomes of Nicotiana sylvestris and Nicotiana tomentosiformis.</title>
        <authorList>
            <person name="Sierro N."/>
            <person name="Battey J.N."/>
            <person name="Ouadi S."/>
            <person name="Bovet L."/>
            <person name="Goepfert S."/>
            <person name="Bakaher N."/>
            <person name="Peitsch M.C."/>
            <person name="Ivanov N.V."/>
        </authorList>
    </citation>
    <scope>NUCLEOTIDE SEQUENCE [LARGE SCALE GENOMIC DNA]</scope>
</reference>
<accession>A0A1U7XJZ6</accession>
<sequence>MANKLCFEALDKTLRDILRMRYENSSDKPFGGLTVVCGGDFRQILHVIPKGTRADIVDASLNSSYLWPFFTIYELKQNMRLCNGKVSDCEADQIATFDKWLLQVGNGSFYDDINKELIKLPPDVCMKSSNDPIGSIVEAVYPCLLQNYSDPTYPKERAILTPKNDMVHELNDRILKMIPGEGRTYFSSDNVCKASMNTNDEELLYTSYASQKSKPNRRPMQRNKINCQASWKLVCQRKHHVRKEHWFERHNSKNHNVSQRFKVAIQA</sequence>
<dbReference type="Proteomes" id="UP000189701">
    <property type="component" value="Unplaced"/>
</dbReference>
<proteinExistence type="inferred from homology"/>
<keyword evidence="1" id="KW-0347">Helicase</keyword>
<dbReference type="GO" id="GO:0006281">
    <property type="term" value="P:DNA repair"/>
    <property type="evidence" value="ECO:0007669"/>
    <property type="project" value="UniProtKB-KW"/>
</dbReference>
<comment type="catalytic activity">
    <reaction evidence="1">
        <text>ATP + H2O = ADP + phosphate + H(+)</text>
        <dbReference type="Rhea" id="RHEA:13065"/>
        <dbReference type="ChEBI" id="CHEBI:15377"/>
        <dbReference type="ChEBI" id="CHEBI:15378"/>
        <dbReference type="ChEBI" id="CHEBI:30616"/>
        <dbReference type="ChEBI" id="CHEBI:43474"/>
        <dbReference type="ChEBI" id="CHEBI:456216"/>
        <dbReference type="EC" id="5.6.2.3"/>
    </reaction>
</comment>
<evidence type="ECO:0000313" key="3">
    <source>
        <dbReference type="Proteomes" id="UP000189701"/>
    </source>
</evidence>
<evidence type="ECO:0000313" key="4">
    <source>
        <dbReference type="RefSeq" id="XP_009789936.1"/>
    </source>
</evidence>
<dbReference type="GO" id="GO:0005524">
    <property type="term" value="F:ATP binding"/>
    <property type="evidence" value="ECO:0007669"/>
    <property type="project" value="UniProtKB-KW"/>
</dbReference>
<dbReference type="GO" id="GO:0006310">
    <property type="term" value="P:DNA recombination"/>
    <property type="evidence" value="ECO:0007669"/>
    <property type="project" value="UniProtKB-KW"/>
</dbReference>
<dbReference type="STRING" id="4096.A0A1U7XJZ6"/>
<comment type="similarity">
    <text evidence="1">Belongs to the helicase family.</text>
</comment>
<dbReference type="GO" id="GO:0000723">
    <property type="term" value="P:telomere maintenance"/>
    <property type="evidence" value="ECO:0007669"/>
    <property type="project" value="InterPro"/>
</dbReference>
<dbReference type="GO" id="GO:0016887">
    <property type="term" value="F:ATP hydrolysis activity"/>
    <property type="evidence" value="ECO:0007669"/>
    <property type="project" value="RHEA"/>
</dbReference>